<gene>
    <name evidence="2" type="ordered locus">Tsac_0882</name>
</gene>
<feature type="domain" description="SAF" evidence="1">
    <location>
        <begin position="30"/>
        <end position="92"/>
    </location>
</feature>
<dbReference type="AlphaFoldDB" id="I3VTQ3"/>
<organism evidence="2 3">
    <name type="scientific">Thermoanaerobacterium saccharolyticum (strain DSM 8691 / JW/SL-YS485)</name>
    <dbReference type="NCBI Taxonomy" id="1094508"/>
    <lineage>
        <taxon>Bacteria</taxon>
        <taxon>Bacillati</taxon>
        <taxon>Bacillota</taxon>
        <taxon>Clostridia</taxon>
        <taxon>Thermoanaerobacterales</taxon>
        <taxon>Thermoanaerobacteraceae</taxon>
        <taxon>Thermoanaerobacterium</taxon>
    </lineage>
</organism>
<dbReference type="eggNOG" id="COG1261">
    <property type="taxonomic scope" value="Bacteria"/>
</dbReference>
<reference evidence="2 3" key="1">
    <citation type="journal article" date="2014" name="Appl. Environ. Microbiol.">
        <title>Profile of Secreted Hydrolases, Associated Proteins, and SlpA in Thermoanaerobacterium saccharolyticum during the Degradation of Hemicellulose.</title>
        <authorList>
            <person name="Currie D.H."/>
            <person name="Guss A.M."/>
            <person name="Herring C.D."/>
            <person name="Giannone R.J."/>
            <person name="Johnson C.M."/>
            <person name="Lankford P.K."/>
            <person name="Brown S.D."/>
            <person name="Hettich R.L."/>
            <person name="Lynd L.R."/>
        </authorList>
    </citation>
    <scope>NUCLEOTIDE SEQUENCE [LARGE SCALE GENOMIC DNA]</scope>
    <source>
        <strain evidence="3">DSM 8691 / JW/SL-YS485</strain>
    </source>
</reference>
<evidence type="ECO:0000259" key="1">
    <source>
        <dbReference type="SMART" id="SM00858"/>
    </source>
</evidence>
<dbReference type="PATRIC" id="fig|1094508.3.peg.892"/>
<protein>
    <submittedName>
        <fullName evidence="2">SAF domain protein</fullName>
    </submittedName>
</protein>
<evidence type="ECO:0000313" key="3">
    <source>
        <dbReference type="Proteomes" id="UP000006178"/>
    </source>
</evidence>
<dbReference type="Proteomes" id="UP000006178">
    <property type="component" value="Chromosome"/>
</dbReference>
<dbReference type="BioCyc" id="TSAC1094508:GLMA-889-MONOMER"/>
<dbReference type="CDD" id="cd11614">
    <property type="entry name" value="SAF_CpaB_FlgA_like"/>
    <property type="match status" value="1"/>
</dbReference>
<dbReference type="InterPro" id="IPR013974">
    <property type="entry name" value="SAF"/>
</dbReference>
<accession>I3VTQ3</accession>
<dbReference type="Pfam" id="PF08666">
    <property type="entry name" value="SAF"/>
    <property type="match status" value="1"/>
</dbReference>
<name>I3VTQ3_THESW</name>
<dbReference type="KEGG" id="tsh:Tsac_0882"/>
<dbReference type="RefSeq" id="WP_014757802.1">
    <property type="nucleotide sequence ID" value="NC_017992.1"/>
</dbReference>
<sequence>MSKILKVGVIAALLVFAAVFFILKSSQGTMRVVVASRTIDAGTKITSEMLETKNIAVSAIIPGAIKNPQEAIGKTLQIGRAQGDQISSSILASNNNALGPDEVYMDIIVPSEDSIILNPGDKINIIMYGNTNNAETKAINDVKIAEIHQSTSAVNGSSTTVATIIANKRDAEELTPYIKSGNFKIVKE</sequence>
<proteinExistence type="predicted"/>
<keyword evidence="3" id="KW-1185">Reference proteome</keyword>
<dbReference type="STRING" id="1094508.Tsac_0882"/>
<dbReference type="SMART" id="SM00858">
    <property type="entry name" value="SAF"/>
    <property type="match status" value="1"/>
</dbReference>
<dbReference type="EMBL" id="CP003184">
    <property type="protein sequence ID" value="AFK85898.1"/>
    <property type="molecule type" value="Genomic_DNA"/>
</dbReference>
<evidence type="ECO:0000313" key="2">
    <source>
        <dbReference type="EMBL" id="AFK85898.1"/>
    </source>
</evidence>
<dbReference type="Gene3D" id="3.90.1210.10">
    <property type="entry name" value="Antifreeze-like/N-acetylneuraminic acid synthase C-terminal domain"/>
    <property type="match status" value="1"/>
</dbReference>